<protein>
    <recommendedName>
        <fullName evidence="2">Phosphoenolpyruvate carboxylase</fullName>
    </recommendedName>
</protein>
<dbReference type="STRING" id="1168035.SAMN05444280_11761"/>
<dbReference type="SUPFAM" id="SSF51621">
    <property type="entry name" value="Phosphoenolpyruvate/pyruvate domain"/>
    <property type="match status" value="1"/>
</dbReference>
<dbReference type="InterPro" id="IPR015813">
    <property type="entry name" value="Pyrv/PenolPyrv_kinase-like_dom"/>
</dbReference>
<name>A0A1M6IN76_9BACT</name>
<sequence length="920" mass="105174">MKHLLDKVKILIGKPYEDFEFLLQCLSEVLVENNEPGLARQIPWISSQPPRFDKENTEKLLHLYSLSFQLLNLAEVNGAVQNRRTKQQQNGLSGVSGLWGNVLADLKSKNIDENTIARELKKVVAEPVLTAHPTEAKRPVVLALYRQLYLLIVKRENSMYTSYEHEEIKHDIKQILHKLWFIGEIFIEKPAVESELENVLHYFYKVFPEMLHYFDFKLRQAWEETGFNRDLVADTGNYPVIAFGNWVGGDRDGHPLVTAEVTANTLKTFRVHAFLLLNKLLDELADKLSIYCNSSCLTTSFQKRMEMLQNELQFQKQPAKNEPFKTFIQLVKQKLPIVENSSGGIELHETTTSYKSSVKLAEDLLLLKDTLINYGAETIAVNDVQKVLRHLKIFGFHLAHLDIRQNSKFYEDALRDIMKVSQPQKYKATAQNPEAWKTFILEELGNNRPFISKIDFLKSEKSKQVVRTFQVIENHISHYSERALGSLIVSMTRDVTDLFTVFLFVREAGLSHYTSGGLACPLPVVPLFETIDDLIKSPEILDAFLSHQATKNSLNYIKEQKGWKKPVQDVMIGYSDSNKDGGILASTWHLYNAQIKLTEIAKKHGVKLRFFHGKGGTISRGAGPTHWFIKSLPASTLNGLIRVTEQGETIERKYANKVNAAYNLELLVAGLAHQTVLSNQIEPENDQVRNKVFSYMANESYKVFRQLTDHPSFIEFYDQATPIDAIESSKIGSRPARRTGKRTLADLRAIPWVFSWTQSRMHISSWYGVGSTLQKMKMEEPEKYSDLRKLVKTDNFVRYVLTNIDTSLAATDEKIIKLYSDLVVSEKVKNEILTMLLSELALTREMMLALLGSSIRERRKNHYYSTNLRADALMPLHKEQIRLLKQWRKAQHSDKENADGLLHSLLRSVNAIANAMGTTG</sequence>
<gene>
    <name evidence="4" type="ORF">SAMN05444280_11761</name>
</gene>
<dbReference type="PANTHER" id="PTHR30523">
    <property type="entry name" value="PHOSPHOENOLPYRUVATE CARBOXYLASE"/>
    <property type="match status" value="1"/>
</dbReference>
<dbReference type="AlphaFoldDB" id="A0A1M6IN76"/>
<dbReference type="Gene3D" id="1.20.1440.90">
    <property type="entry name" value="Phosphoenolpyruvate/pyruvate domain"/>
    <property type="match status" value="1"/>
</dbReference>
<dbReference type="InterPro" id="IPR021135">
    <property type="entry name" value="PEP_COase"/>
</dbReference>
<keyword evidence="4" id="KW-0670">Pyruvate</keyword>
<reference evidence="4 5" key="1">
    <citation type="submission" date="2016-11" db="EMBL/GenBank/DDBJ databases">
        <authorList>
            <person name="Jaros S."/>
            <person name="Januszkiewicz K."/>
            <person name="Wedrychowicz H."/>
        </authorList>
    </citation>
    <scope>NUCLEOTIDE SEQUENCE [LARGE SCALE GENOMIC DNA]</scope>
    <source>
        <strain evidence="4 5">DSM 27063</strain>
    </source>
</reference>
<evidence type="ECO:0000313" key="4">
    <source>
        <dbReference type="EMBL" id="SHJ35956.1"/>
    </source>
</evidence>
<evidence type="ECO:0000256" key="1">
    <source>
        <dbReference type="ARBA" id="ARBA00003670"/>
    </source>
</evidence>
<organism evidence="4 5">
    <name type="scientific">Tangfeifania diversioriginum</name>
    <dbReference type="NCBI Taxonomy" id="1168035"/>
    <lineage>
        <taxon>Bacteria</taxon>
        <taxon>Pseudomonadati</taxon>
        <taxon>Bacteroidota</taxon>
        <taxon>Bacteroidia</taxon>
        <taxon>Marinilabiliales</taxon>
        <taxon>Prolixibacteraceae</taxon>
        <taxon>Tangfeifania</taxon>
    </lineage>
</organism>
<dbReference type="PRINTS" id="PR00150">
    <property type="entry name" value="PEPCARBXLASE"/>
</dbReference>
<dbReference type="Proteomes" id="UP000184050">
    <property type="component" value="Unassembled WGS sequence"/>
</dbReference>
<dbReference type="RefSeq" id="WP_073169678.1">
    <property type="nucleotide sequence ID" value="NZ_FQZE01000017.1"/>
</dbReference>
<accession>A0A1M6IN76</accession>
<dbReference type="OrthoDB" id="9768133at2"/>
<feature type="active site" evidence="3">
    <location>
        <position position="579"/>
    </location>
</feature>
<comment type="function">
    <text evidence="1">Forms oxaloacetate, a four-carbon dicarboxylic acid source for the tricarboxylic acid cycle.</text>
</comment>
<dbReference type="GO" id="GO:0005829">
    <property type="term" value="C:cytosol"/>
    <property type="evidence" value="ECO:0007669"/>
    <property type="project" value="TreeGrafter"/>
</dbReference>
<dbReference type="GO" id="GO:0015977">
    <property type="term" value="P:carbon fixation"/>
    <property type="evidence" value="ECO:0007669"/>
    <property type="project" value="InterPro"/>
</dbReference>
<dbReference type="PANTHER" id="PTHR30523:SF32">
    <property type="entry name" value="PHOSPHOENOLPYRUVATE CARBOXYLASE"/>
    <property type="match status" value="1"/>
</dbReference>
<keyword evidence="5" id="KW-1185">Reference proteome</keyword>
<dbReference type="GO" id="GO:0006099">
    <property type="term" value="P:tricarboxylic acid cycle"/>
    <property type="evidence" value="ECO:0007669"/>
    <property type="project" value="InterPro"/>
</dbReference>
<evidence type="ECO:0000256" key="3">
    <source>
        <dbReference type="PROSITE-ProRule" id="PRU10112"/>
    </source>
</evidence>
<dbReference type="EMBL" id="FQZE01000017">
    <property type="protein sequence ID" value="SHJ35956.1"/>
    <property type="molecule type" value="Genomic_DNA"/>
</dbReference>
<proteinExistence type="predicted"/>
<dbReference type="GO" id="GO:0008964">
    <property type="term" value="F:phosphoenolpyruvate carboxylase activity"/>
    <property type="evidence" value="ECO:0007669"/>
    <property type="project" value="InterPro"/>
</dbReference>
<evidence type="ECO:0000313" key="5">
    <source>
        <dbReference type="Proteomes" id="UP000184050"/>
    </source>
</evidence>
<dbReference type="Pfam" id="PF00311">
    <property type="entry name" value="PEPcase"/>
    <property type="match status" value="1"/>
</dbReference>
<dbReference type="PROSITE" id="PS00393">
    <property type="entry name" value="PEPCASE_2"/>
    <property type="match status" value="1"/>
</dbReference>
<evidence type="ECO:0000256" key="2">
    <source>
        <dbReference type="ARBA" id="ARBA00022419"/>
    </source>
</evidence>
<dbReference type="InterPro" id="IPR033129">
    <property type="entry name" value="PEPCASE_His_AS"/>
</dbReference>